<dbReference type="EMBL" id="CAJNOH010000989">
    <property type="protein sequence ID" value="CAF1159813.1"/>
    <property type="molecule type" value="Genomic_DNA"/>
</dbReference>
<comment type="caution">
    <text evidence="1">The sequence shown here is derived from an EMBL/GenBank/DDBJ whole genome shotgun (WGS) entry which is preliminary data.</text>
</comment>
<evidence type="ECO:0000313" key="4">
    <source>
        <dbReference type="Proteomes" id="UP000663870"/>
    </source>
</evidence>
<protein>
    <submittedName>
        <fullName evidence="1">Uncharacterized protein</fullName>
    </submittedName>
</protein>
<evidence type="ECO:0000313" key="2">
    <source>
        <dbReference type="EMBL" id="CAF1628192.1"/>
    </source>
</evidence>
<reference evidence="1" key="1">
    <citation type="submission" date="2021-02" db="EMBL/GenBank/DDBJ databases">
        <authorList>
            <person name="Nowell W R."/>
        </authorList>
    </citation>
    <scope>NUCLEOTIDE SEQUENCE</scope>
</reference>
<accession>A0A814TER3</accession>
<dbReference type="Proteomes" id="UP000663854">
    <property type="component" value="Unassembled WGS sequence"/>
</dbReference>
<dbReference type="AlphaFoldDB" id="A0A814TER3"/>
<dbReference type="EMBL" id="CAJNOL010007426">
    <property type="protein sequence ID" value="CAF1628192.1"/>
    <property type="molecule type" value="Genomic_DNA"/>
</dbReference>
<sequence>MSQNYFRRQVTSNRRKSTTLPVFLQGDENINNRRLSIYLNGQHRLYTLSQIFLPHGGGYHAQEHLLSTSSESHQSFVLMTVEDDRNGEGERRLSIICGLYHPIDEETFQ</sequence>
<keyword evidence="4" id="KW-1185">Reference proteome</keyword>
<dbReference type="Proteomes" id="UP000663870">
    <property type="component" value="Unassembled WGS sequence"/>
</dbReference>
<gene>
    <name evidence="2" type="ORF">JXQ802_LOCUS51443</name>
    <name evidence="1" type="ORF">PYM288_LOCUS22681</name>
</gene>
<organism evidence="1 3">
    <name type="scientific">Rotaria sordida</name>
    <dbReference type="NCBI Taxonomy" id="392033"/>
    <lineage>
        <taxon>Eukaryota</taxon>
        <taxon>Metazoa</taxon>
        <taxon>Spiralia</taxon>
        <taxon>Gnathifera</taxon>
        <taxon>Rotifera</taxon>
        <taxon>Eurotatoria</taxon>
        <taxon>Bdelloidea</taxon>
        <taxon>Philodinida</taxon>
        <taxon>Philodinidae</taxon>
        <taxon>Rotaria</taxon>
    </lineage>
</organism>
<evidence type="ECO:0000313" key="1">
    <source>
        <dbReference type="EMBL" id="CAF1159813.1"/>
    </source>
</evidence>
<name>A0A814TER3_9BILA</name>
<evidence type="ECO:0000313" key="3">
    <source>
        <dbReference type="Proteomes" id="UP000663854"/>
    </source>
</evidence>
<proteinExistence type="predicted"/>